<protein>
    <submittedName>
        <fullName evidence="1">Uncharacterized protein</fullName>
    </submittedName>
</protein>
<reference evidence="1" key="1">
    <citation type="submission" date="2024-09" db="EMBL/GenBank/DDBJ databases">
        <title>Black Yeasts Isolated from many extreme environments.</title>
        <authorList>
            <person name="Coleine C."/>
            <person name="Stajich J.E."/>
            <person name="Selbmann L."/>
        </authorList>
    </citation>
    <scope>NUCLEOTIDE SEQUENCE</scope>
    <source>
        <strain evidence="1">CCFEE 5737</strain>
    </source>
</reference>
<gene>
    <name evidence="1" type="ORF">LTS18_000302</name>
</gene>
<evidence type="ECO:0000313" key="2">
    <source>
        <dbReference type="Proteomes" id="UP001186974"/>
    </source>
</evidence>
<comment type="caution">
    <text evidence="1">The sequence shown here is derived from an EMBL/GenBank/DDBJ whole genome shotgun (WGS) entry which is preliminary data.</text>
</comment>
<dbReference type="EMBL" id="JAWDJW010005096">
    <property type="protein sequence ID" value="KAK3069523.1"/>
    <property type="molecule type" value="Genomic_DNA"/>
</dbReference>
<organism evidence="1 2">
    <name type="scientific">Coniosporium uncinatum</name>
    <dbReference type="NCBI Taxonomy" id="93489"/>
    <lineage>
        <taxon>Eukaryota</taxon>
        <taxon>Fungi</taxon>
        <taxon>Dikarya</taxon>
        <taxon>Ascomycota</taxon>
        <taxon>Pezizomycotina</taxon>
        <taxon>Dothideomycetes</taxon>
        <taxon>Dothideomycetes incertae sedis</taxon>
        <taxon>Coniosporium</taxon>
    </lineage>
</organism>
<name>A0ACC3DFZ7_9PEZI</name>
<dbReference type="Proteomes" id="UP001186974">
    <property type="component" value="Unassembled WGS sequence"/>
</dbReference>
<sequence>MSFGKLYMAEGNPRSVVLQSVAKANGLELEIESFDLAAGGTPEEYKKINKLGKIPTFVGNDGYVLSECIAIAIYLTSQNEKTTLLGKTKKDYASILRWMSFANGELLPALAGWFRPLVGRDPYNKKSVEDSMNRTLKTVGVLEEHLQSNTYLVGERVTLADLFVTSMIRRGFTMFFDKKWRSENPNTTRWYETVYN</sequence>
<accession>A0ACC3DFZ7</accession>
<evidence type="ECO:0000313" key="1">
    <source>
        <dbReference type="EMBL" id="KAK3069523.1"/>
    </source>
</evidence>
<keyword evidence="2" id="KW-1185">Reference proteome</keyword>
<proteinExistence type="predicted"/>
<feature type="non-terminal residue" evidence="1">
    <location>
        <position position="196"/>
    </location>
</feature>